<dbReference type="PANTHER" id="PTHR37165">
    <property type="entry name" value="PEPTIDASE U56 FAMILY"/>
    <property type="match status" value="1"/>
</dbReference>
<dbReference type="NCBIfam" id="NF041155">
    <property type="entry name" value="encap_f1"/>
    <property type="match status" value="1"/>
</dbReference>
<dbReference type="InterPro" id="IPR007544">
    <property type="entry name" value="ENCAP"/>
</dbReference>
<keyword evidence="5" id="KW-1185">Reference proteome</keyword>
<dbReference type="PANTHER" id="PTHR37165:SF1">
    <property type="entry name" value="TYPE 1 ENCAPSULIN SHELL PROTEIN"/>
    <property type="match status" value="1"/>
</dbReference>
<dbReference type="Proteomes" id="UP000189674">
    <property type="component" value="Chromosome"/>
</dbReference>
<comment type="subcellular location">
    <subcellularLocation>
        <location evidence="1">Encapsulin nanocompartment</location>
    </subcellularLocation>
</comment>
<dbReference type="RefSeq" id="WP_146663893.1">
    <property type="nucleotide sequence ID" value="NZ_CP019791.1"/>
</dbReference>
<comment type="similarity">
    <text evidence="2">Belongs to the encapsulin family. Family 1 subfamily.</text>
</comment>
<dbReference type="PIRSF" id="PIRSF019254">
    <property type="entry name" value="CFP29"/>
    <property type="match status" value="1"/>
</dbReference>
<name>A0A1U9NRD1_9BACT</name>
<dbReference type="EMBL" id="CP019791">
    <property type="protein sequence ID" value="AQT70294.1"/>
    <property type="molecule type" value="Genomic_DNA"/>
</dbReference>
<evidence type="ECO:0000313" key="4">
    <source>
        <dbReference type="EMBL" id="AQT70294.1"/>
    </source>
</evidence>
<dbReference type="OrthoDB" id="2922at2"/>
<dbReference type="Gene3D" id="3.30.2320.10">
    <property type="entry name" value="hypothetical protein PF0899 domain"/>
    <property type="match status" value="1"/>
</dbReference>
<dbReference type="Gene3D" id="3.30.2400.30">
    <property type="match status" value="1"/>
</dbReference>
<dbReference type="GO" id="GO:0140737">
    <property type="term" value="C:encapsulin nanocompartment"/>
    <property type="evidence" value="ECO:0007669"/>
    <property type="project" value="UniProtKB-SubCell"/>
</dbReference>
<sequence>MSEKFLHRDEAPFSPAVWQMIDETVVGAAKAQMCGRKLLHTEGPFGLGLKSISTGDNEVTSQEGISAYAGCCTPLVMISSSFKVPARDIAAFESNGAPLSMAQAAQAAIKCARMEDTVVFNGSKELGTQGLLTAKGGGSHKIGNWQEVGKAADDVISGATLLDKQGFVGPYVLALSPTLFENLYRRYPDGDMTELEHIKQIATGGIIKANSLEKGGVMMQTGKQFASIVLGQDLMTGFIGPEGTSYEFSISETAALKLNRPEAVCVLK</sequence>
<accession>A0A1U9NRD1</accession>
<protein>
    <submittedName>
        <fullName evidence="4">Maritimacin</fullName>
        <ecNumber evidence="4">3.4.-.-</ecNumber>
    </submittedName>
</protein>
<evidence type="ECO:0000256" key="2">
    <source>
        <dbReference type="ARBA" id="ARBA00033743"/>
    </source>
</evidence>
<dbReference type="InterPro" id="IPR051429">
    <property type="entry name" value="Encapsulin_nc"/>
</dbReference>
<gene>
    <name evidence="4" type="ORF">STSP2_03500</name>
</gene>
<keyword evidence="3" id="KW-1284">Encapsulin nanocompartment</keyword>
<dbReference type="Pfam" id="PF04454">
    <property type="entry name" value="Linocin_M18"/>
    <property type="match status" value="1"/>
</dbReference>
<dbReference type="GO" id="GO:0016787">
    <property type="term" value="F:hydrolase activity"/>
    <property type="evidence" value="ECO:0007669"/>
    <property type="project" value="UniProtKB-KW"/>
</dbReference>
<evidence type="ECO:0000256" key="1">
    <source>
        <dbReference type="ARBA" id="ARBA00033738"/>
    </source>
</evidence>
<proteinExistence type="inferred from homology"/>
<organism evidence="4 5">
    <name type="scientific">Anaerohalosphaera lusitana</name>
    <dbReference type="NCBI Taxonomy" id="1936003"/>
    <lineage>
        <taxon>Bacteria</taxon>
        <taxon>Pseudomonadati</taxon>
        <taxon>Planctomycetota</taxon>
        <taxon>Phycisphaerae</taxon>
        <taxon>Sedimentisphaerales</taxon>
        <taxon>Anaerohalosphaeraceae</taxon>
        <taxon>Anaerohalosphaera</taxon>
    </lineage>
</organism>
<dbReference type="EC" id="3.4.-.-" evidence="4"/>
<reference evidence="5" key="1">
    <citation type="submission" date="2017-02" db="EMBL/GenBank/DDBJ databases">
        <title>Comparative genomics and description of representatives of a novel lineage of planctomycetes thriving in anoxic sediments.</title>
        <authorList>
            <person name="Spring S."/>
            <person name="Bunk B."/>
            <person name="Sproer C."/>
        </authorList>
    </citation>
    <scope>NUCLEOTIDE SEQUENCE [LARGE SCALE GENOMIC DNA]</scope>
    <source>
        <strain evidence="5">ST-NAGAB-D1</strain>
    </source>
</reference>
<keyword evidence="4" id="KW-0378">Hydrolase</keyword>
<dbReference type="KEGG" id="alus:STSP2_03500"/>
<evidence type="ECO:0000313" key="5">
    <source>
        <dbReference type="Proteomes" id="UP000189674"/>
    </source>
</evidence>
<dbReference type="AlphaFoldDB" id="A0A1U9NRD1"/>
<dbReference type="STRING" id="1936003.STSP2_03500"/>
<evidence type="ECO:0000256" key="3">
    <source>
        <dbReference type="ARBA" id="ARBA00033787"/>
    </source>
</evidence>